<sequence>MVTTSQIDPAGRGPTPALPSSALADAVFKKLMEDLGRVQTGRTGQLRTYTPRVELLAEAVTPDTFLLVLQWISSTRRGSIQTKRNYVDDVRRVWAGYAAELGHERFFVGCFTAEQVTAWRIRAEAQGARPATIARYLRSLSSLHVYAAERREDVRNPVLRDDLPRIDKGNTSSSTPVLEKEEIQALYAAAASELDLTVVALLYTLAGRVSEMCAADVTARIERGRRSYLDVTRKENKERILALSTFVAELLDTQTAGRTEGPLLLDAADNRLDPSDVDRILTRLGHRARVLTCADTDRPPAPGERRHSFKRCERCRDVTPQVMRASRITHMLDDGVDLVEVQAFADHENPATTVGYRERRHKHERNATLSDAGAAVLEGIRPAWRPDPHADTPVDGTDLVEVRLPGQNPGQLAVPL</sequence>
<dbReference type="CDD" id="cd00397">
    <property type="entry name" value="DNA_BRE_C"/>
    <property type="match status" value="1"/>
</dbReference>
<evidence type="ECO:0000313" key="6">
    <source>
        <dbReference type="EMBL" id="GAA1126753.1"/>
    </source>
</evidence>
<feature type="domain" description="Tyr recombinase" evidence="4">
    <location>
        <begin position="173"/>
        <end position="369"/>
    </location>
</feature>
<evidence type="ECO:0008006" key="8">
    <source>
        <dbReference type="Google" id="ProtNLM"/>
    </source>
</evidence>
<proteinExistence type="predicted"/>
<reference evidence="6 7" key="1">
    <citation type="journal article" date="2019" name="Int. J. Syst. Evol. Microbiol.">
        <title>The Global Catalogue of Microorganisms (GCM) 10K type strain sequencing project: providing services to taxonomists for standard genome sequencing and annotation.</title>
        <authorList>
            <consortium name="The Broad Institute Genomics Platform"/>
            <consortium name="The Broad Institute Genome Sequencing Center for Infectious Disease"/>
            <person name="Wu L."/>
            <person name="Ma J."/>
        </authorList>
    </citation>
    <scope>NUCLEOTIDE SEQUENCE [LARGE SCALE GENOMIC DNA]</scope>
    <source>
        <strain evidence="6 7">JCM 13002</strain>
    </source>
</reference>
<gene>
    <name evidence="6" type="ORF">GCM10009663_76190</name>
</gene>
<dbReference type="Pfam" id="PF00589">
    <property type="entry name" value="Phage_integrase"/>
    <property type="match status" value="1"/>
</dbReference>
<dbReference type="RefSeq" id="WP_344628356.1">
    <property type="nucleotide sequence ID" value="NZ_BAAALD010000164.1"/>
</dbReference>
<dbReference type="EMBL" id="BAAALD010000164">
    <property type="protein sequence ID" value="GAA1126753.1"/>
    <property type="molecule type" value="Genomic_DNA"/>
</dbReference>
<dbReference type="PROSITE" id="PS51898">
    <property type="entry name" value="TYR_RECOMBINASE"/>
    <property type="match status" value="1"/>
</dbReference>
<keyword evidence="1 3" id="KW-0238">DNA-binding</keyword>
<dbReference type="SUPFAM" id="SSF56349">
    <property type="entry name" value="DNA breaking-rejoining enzymes"/>
    <property type="match status" value="1"/>
</dbReference>
<name>A0ABN1U8F5_9ACTN</name>
<evidence type="ECO:0000256" key="2">
    <source>
        <dbReference type="ARBA" id="ARBA00023172"/>
    </source>
</evidence>
<dbReference type="PANTHER" id="PTHR30349">
    <property type="entry name" value="PHAGE INTEGRASE-RELATED"/>
    <property type="match status" value="1"/>
</dbReference>
<feature type="domain" description="Core-binding (CB)" evidence="5">
    <location>
        <begin position="62"/>
        <end position="148"/>
    </location>
</feature>
<evidence type="ECO:0000259" key="5">
    <source>
        <dbReference type="PROSITE" id="PS51900"/>
    </source>
</evidence>
<accession>A0ABN1U8F5</accession>
<dbReference type="Proteomes" id="UP001499987">
    <property type="component" value="Unassembled WGS sequence"/>
</dbReference>
<evidence type="ECO:0000256" key="1">
    <source>
        <dbReference type="ARBA" id="ARBA00023125"/>
    </source>
</evidence>
<dbReference type="InterPro" id="IPR011010">
    <property type="entry name" value="DNA_brk_join_enz"/>
</dbReference>
<dbReference type="InterPro" id="IPR010998">
    <property type="entry name" value="Integrase_recombinase_N"/>
</dbReference>
<keyword evidence="7" id="KW-1185">Reference proteome</keyword>
<dbReference type="InterPro" id="IPR050090">
    <property type="entry name" value="Tyrosine_recombinase_XerCD"/>
</dbReference>
<dbReference type="InterPro" id="IPR044068">
    <property type="entry name" value="CB"/>
</dbReference>
<organism evidence="6 7">
    <name type="scientific">Kitasatospora arboriphila</name>
    <dbReference type="NCBI Taxonomy" id="258052"/>
    <lineage>
        <taxon>Bacteria</taxon>
        <taxon>Bacillati</taxon>
        <taxon>Actinomycetota</taxon>
        <taxon>Actinomycetes</taxon>
        <taxon>Kitasatosporales</taxon>
        <taxon>Streptomycetaceae</taxon>
        <taxon>Kitasatospora</taxon>
    </lineage>
</organism>
<dbReference type="Gene3D" id="1.10.150.130">
    <property type="match status" value="1"/>
</dbReference>
<keyword evidence="2" id="KW-0233">DNA recombination</keyword>
<comment type="caution">
    <text evidence="6">The sequence shown here is derived from an EMBL/GenBank/DDBJ whole genome shotgun (WGS) entry which is preliminary data.</text>
</comment>
<dbReference type="InterPro" id="IPR013762">
    <property type="entry name" value="Integrase-like_cat_sf"/>
</dbReference>
<dbReference type="InterPro" id="IPR002104">
    <property type="entry name" value="Integrase_catalytic"/>
</dbReference>
<dbReference type="PROSITE" id="PS51900">
    <property type="entry name" value="CB"/>
    <property type="match status" value="1"/>
</dbReference>
<dbReference type="PANTHER" id="PTHR30349:SF81">
    <property type="entry name" value="TYROSINE RECOMBINASE XERC"/>
    <property type="match status" value="1"/>
</dbReference>
<protein>
    <recommendedName>
        <fullName evidence="8">Integrase</fullName>
    </recommendedName>
</protein>
<dbReference type="Gene3D" id="1.10.443.10">
    <property type="entry name" value="Intergrase catalytic core"/>
    <property type="match status" value="1"/>
</dbReference>
<evidence type="ECO:0000259" key="4">
    <source>
        <dbReference type="PROSITE" id="PS51898"/>
    </source>
</evidence>
<evidence type="ECO:0000313" key="7">
    <source>
        <dbReference type="Proteomes" id="UP001499987"/>
    </source>
</evidence>
<evidence type="ECO:0000256" key="3">
    <source>
        <dbReference type="PROSITE-ProRule" id="PRU01248"/>
    </source>
</evidence>